<gene>
    <name evidence="2" type="ORF">BFLFYP10_02547</name>
    <name evidence="1" type="ORF">ERS852461_02694</name>
</gene>
<reference evidence="1 3" key="1">
    <citation type="submission" date="2015-09" db="EMBL/GenBank/DDBJ databases">
        <authorList>
            <consortium name="Pathogen Informatics"/>
        </authorList>
    </citation>
    <scope>NUCLEOTIDE SEQUENCE [LARGE SCALE GENOMIC DNA]</scope>
    <source>
        <strain evidence="1 3">2789STDY5834846</strain>
    </source>
</reference>
<dbReference type="EMBL" id="CACRSZ010000056">
    <property type="protein sequence ID" value="VYT34465.1"/>
    <property type="molecule type" value="Genomic_DNA"/>
</dbReference>
<proteinExistence type="predicted"/>
<reference evidence="2" key="2">
    <citation type="submission" date="2019-11" db="EMBL/GenBank/DDBJ databases">
        <authorList>
            <person name="Feng L."/>
        </authorList>
    </citation>
    <scope>NUCLEOTIDE SEQUENCE</scope>
    <source>
        <strain evidence="2">BfaecisLFYP10</strain>
    </source>
</reference>
<dbReference type="EMBL" id="CZAE01000012">
    <property type="protein sequence ID" value="CUP49121.1"/>
    <property type="molecule type" value="Genomic_DNA"/>
</dbReference>
<evidence type="ECO:0000313" key="1">
    <source>
        <dbReference type="EMBL" id="CUP49121.1"/>
    </source>
</evidence>
<evidence type="ECO:0000313" key="2">
    <source>
        <dbReference type="EMBL" id="VYT34465.1"/>
    </source>
</evidence>
<evidence type="ECO:0000313" key="3">
    <source>
        <dbReference type="Proteomes" id="UP000095606"/>
    </source>
</evidence>
<dbReference type="AlphaFoldDB" id="A0A174NPD0"/>
<accession>A0A174NPD0</accession>
<protein>
    <submittedName>
        <fullName evidence="1">Uncharacterized protein</fullName>
    </submittedName>
</protein>
<name>A0A174NPD0_9BACE</name>
<sequence length="143" mass="16476">MTVFIRGNTFVFPSLTVFYFNTRYGFQSCYNKQSVTIFPSVFKGAYPHSLVRILLLQRNGIAWYLEKAQPSYIKRRSLTGRKGVASQALFHPPIQLIISLFYLRLTDSLPRHLLLSGSRLCLSGKRVVTFFDWHNSIDDHSPS</sequence>
<dbReference type="Proteomes" id="UP000095606">
    <property type="component" value="Unassembled WGS sequence"/>
</dbReference>
<organism evidence="1 3">
    <name type="scientific">Bacteroides faecis</name>
    <dbReference type="NCBI Taxonomy" id="674529"/>
    <lineage>
        <taxon>Bacteria</taxon>
        <taxon>Pseudomonadati</taxon>
        <taxon>Bacteroidota</taxon>
        <taxon>Bacteroidia</taxon>
        <taxon>Bacteroidales</taxon>
        <taxon>Bacteroidaceae</taxon>
        <taxon>Bacteroides</taxon>
    </lineage>
</organism>
<accession>A0A6N2VVP5</accession>